<name>A0A5N6KAM1_MONLA</name>
<evidence type="ECO:0000256" key="5">
    <source>
        <dbReference type="ARBA" id="ARBA00023136"/>
    </source>
</evidence>
<keyword evidence="8" id="KW-1185">Reference proteome</keyword>
<gene>
    <name evidence="7" type="ORF">EYC80_000454</name>
</gene>
<comment type="similarity">
    <text evidence="2 6">Belongs to the DP1 family.</text>
</comment>
<keyword evidence="4 6" id="KW-1133">Transmembrane helix</keyword>
<feature type="transmembrane region" description="Helical" evidence="6">
    <location>
        <begin position="199"/>
        <end position="215"/>
    </location>
</feature>
<dbReference type="EMBL" id="VIGI01000005">
    <property type="protein sequence ID" value="KAB8300246.1"/>
    <property type="molecule type" value="Genomic_DNA"/>
</dbReference>
<evidence type="ECO:0000313" key="7">
    <source>
        <dbReference type="EMBL" id="KAB8300246.1"/>
    </source>
</evidence>
<evidence type="ECO:0000256" key="2">
    <source>
        <dbReference type="ARBA" id="ARBA00008573"/>
    </source>
</evidence>
<feature type="transmembrane region" description="Helical" evidence="6">
    <location>
        <begin position="252"/>
        <end position="273"/>
    </location>
</feature>
<feature type="transmembrane region" description="Helical" evidence="6">
    <location>
        <begin position="279"/>
        <end position="299"/>
    </location>
</feature>
<dbReference type="GO" id="GO:0016020">
    <property type="term" value="C:membrane"/>
    <property type="evidence" value="ECO:0007669"/>
    <property type="project" value="UniProtKB-SubCell"/>
</dbReference>
<dbReference type="PANTHER" id="PTHR12300:SF161">
    <property type="entry name" value="RECEPTOR EXPRESSION-ENHANCING PROTEIN"/>
    <property type="match status" value="1"/>
</dbReference>
<keyword evidence="3 6" id="KW-0812">Transmembrane</keyword>
<dbReference type="AlphaFoldDB" id="A0A5N6KAM1"/>
<evidence type="ECO:0000313" key="8">
    <source>
        <dbReference type="Proteomes" id="UP000326757"/>
    </source>
</evidence>
<evidence type="ECO:0000256" key="1">
    <source>
        <dbReference type="ARBA" id="ARBA00004141"/>
    </source>
</evidence>
<comment type="caution">
    <text evidence="6">Lacks conserved residue(s) required for the propagation of feature annotation.</text>
</comment>
<proteinExistence type="inferred from homology"/>
<dbReference type="Pfam" id="PF03134">
    <property type="entry name" value="TB2_DP1_HVA22"/>
    <property type="match status" value="1"/>
</dbReference>
<dbReference type="PANTHER" id="PTHR12300">
    <property type="entry name" value="HVA22-LIKE PROTEINS"/>
    <property type="match status" value="1"/>
</dbReference>
<comment type="caution">
    <text evidence="7">The sequence shown here is derived from an EMBL/GenBank/DDBJ whole genome shotgun (WGS) entry which is preliminary data.</text>
</comment>
<sequence>MYLSYSYSIPTYLPSAHVASLRGFLFFFGRVDKLPYSKLKKIRKNFERPEGYLEPLNQLLLLNTPAVEDRLSEEAFGVLYISNTQSIYINFIYCIQKFTLSRLTPRSRSKLLRFVIIVAPDKEHFCTTIESSLLPHNSPTTDINNNNKLLEICTRKFSPKPASISTTLKNSGTISQIDKELSKYPTLNNLEKQSSVPKVYAFLGVIAFYFFFIFFNIGGQLLTNLAGFVLPGYYSLEALFSSGKADDTQWLTYWVVFAFLTVFESVFTVVYWFPFYYTFKFLLVLWLALPITSGAQIVFRSFIAPVFSRYFSGASKVNATADKSL</sequence>
<evidence type="ECO:0000256" key="6">
    <source>
        <dbReference type="RuleBase" id="RU362006"/>
    </source>
</evidence>
<accession>A0A5N6KAM1</accession>
<keyword evidence="5 6" id="KW-0472">Membrane</keyword>
<comment type="subcellular location">
    <subcellularLocation>
        <location evidence="1 6">Membrane</location>
        <topology evidence="1 6">Multi-pass membrane protein</topology>
    </subcellularLocation>
</comment>
<dbReference type="OrthoDB" id="10009287at2759"/>
<reference evidence="7 8" key="1">
    <citation type="submission" date="2019-06" db="EMBL/GenBank/DDBJ databases">
        <title>Genome Sequence of the Brown Rot Fungal Pathogen Monilinia laxa.</title>
        <authorList>
            <person name="De Miccolis Angelini R.M."/>
            <person name="Landi L."/>
            <person name="Abate D."/>
            <person name="Pollastro S."/>
            <person name="Romanazzi G."/>
            <person name="Faretra F."/>
        </authorList>
    </citation>
    <scope>NUCLEOTIDE SEQUENCE [LARGE SCALE GENOMIC DNA]</scope>
    <source>
        <strain evidence="7 8">Mlax316</strain>
    </source>
</reference>
<dbReference type="InterPro" id="IPR004345">
    <property type="entry name" value="TB2_DP1_HVA22"/>
</dbReference>
<organism evidence="7 8">
    <name type="scientific">Monilinia laxa</name>
    <name type="common">Brown rot fungus</name>
    <name type="synonym">Sclerotinia laxa</name>
    <dbReference type="NCBI Taxonomy" id="61186"/>
    <lineage>
        <taxon>Eukaryota</taxon>
        <taxon>Fungi</taxon>
        <taxon>Dikarya</taxon>
        <taxon>Ascomycota</taxon>
        <taxon>Pezizomycotina</taxon>
        <taxon>Leotiomycetes</taxon>
        <taxon>Helotiales</taxon>
        <taxon>Sclerotiniaceae</taxon>
        <taxon>Monilinia</taxon>
    </lineage>
</organism>
<dbReference type="Proteomes" id="UP000326757">
    <property type="component" value="Unassembled WGS sequence"/>
</dbReference>
<evidence type="ECO:0000256" key="3">
    <source>
        <dbReference type="ARBA" id="ARBA00022692"/>
    </source>
</evidence>
<protein>
    <recommendedName>
        <fullName evidence="6">Protein YOP1</fullName>
    </recommendedName>
</protein>
<evidence type="ECO:0000256" key="4">
    <source>
        <dbReference type="ARBA" id="ARBA00022989"/>
    </source>
</evidence>